<dbReference type="Proteomes" id="UP001161325">
    <property type="component" value="Unassembled WGS sequence"/>
</dbReference>
<protein>
    <submittedName>
        <fullName evidence="2">Uncharacterized protein</fullName>
    </submittedName>
</protein>
<feature type="signal peptide" evidence="1">
    <location>
        <begin position="1"/>
        <end position="37"/>
    </location>
</feature>
<gene>
    <name evidence="2" type="ORF">rosag_43160</name>
</gene>
<evidence type="ECO:0000256" key="1">
    <source>
        <dbReference type="SAM" id="SignalP"/>
    </source>
</evidence>
<evidence type="ECO:0000313" key="3">
    <source>
        <dbReference type="Proteomes" id="UP001161325"/>
    </source>
</evidence>
<accession>A0AA37QL48</accession>
<evidence type="ECO:0000313" key="2">
    <source>
        <dbReference type="EMBL" id="GLC27803.1"/>
    </source>
</evidence>
<dbReference type="EMBL" id="BRXS01000007">
    <property type="protein sequence ID" value="GLC27803.1"/>
    <property type="molecule type" value="Genomic_DNA"/>
</dbReference>
<sequence length="359" mass="38275">MPTAITSTVRRIHRSAALATYAAVLLVGAVRSADAQATTRIPEIPAFVLLGVAPSDIARPTTARELAVGLSNVVDSTGQARQGVGINFQPWFVFGAPVTRRRYRESAAWYSLANLDVSFGSARSAGSDTTSTDVALGAKTVFFDRSDPLASAVVAREVGRVARALCPDTAFTDPTTNLSDAAKRLKCLVTKTDSVYDAAARRGDLRGAALSGAIAIGGRLPESRLDGLRYTGMSTWLTGSFPISRVGQFLLQTRFDRRETADSTTNVFSSGARATLGGRKANSFVEMLGQWSDRGSDRSTAKWSAGVEVHTAQDLWLAVGFGSTFATQLRKDPMRLIANVRWALASGPRLGADDLRAMP</sequence>
<organism evidence="2 3">
    <name type="scientific">Roseisolibacter agri</name>
    <dbReference type="NCBI Taxonomy" id="2014610"/>
    <lineage>
        <taxon>Bacteria</taxon>
        <taxon>Pseudomonadati</taxon>
        <taxon>Gemmatimonadota</taxon>
        <taxon>Gemmatimonadia</taxon>
        <taxon>Gemmatimonadales</taxon>
        <taxon>Gemmatimonadaceae</taxon>
        <taxon>Roseisolibacter</taxon>
    </lineage>
</organism>
<feature type="chain" id="PRO_5041270305" evidence="1">
    <location>
        <begin position="38"/>
        <end position="359"/>
    </location>
</feature>
<comment type="caution">
    <text evidence="2">The sequence shown here is derived from an EMBL/GenBank/DDBJ whole genome shotgun (WGS) entry which is preliminary data.</text>
</comment>
<reference evidence="2" key="1">
    <citation type="submission" date="2022-08" db="EMBL/GenBank/DDBJ databases">
        <title>Draft genome sequencing of Roseisolibacter agri AW1220.</title>
        <authorList>
            <person name="Tobiishi Y."/>
            <person name="Tonouchi A."/>
        </authorList>
    </citation>
    <scope>NUCLEOTIDE SEQUENCE</scope>
    <source>
        <strain evidence="2">AW1220</strain>
    </source>
</reference>
<name>A0AA37QL48_9BACT</name>
<keyword evidence="3" id="KW-1185">Reference proteome</keyword>
<keyword evidence="1" id="KW-0732">Signal</keyword>
<proteinExistence type="predicted"/>
<dbReference type="AlphaFoldDB" id="A0AA37QL48"/>
<dbReference type="RefSeq" id="WP_284352233.1">
    <property type="nucleotide sequence ID" value="NZ_BRXS01000007.1"/>
</dbReference>